<reference evidence="2" key="1">
    <citation type="journal article" date="2022" name="Plant J.">
        <title>Strategies of tolerance reflected in two North American maple genomes.</title>
        <authorList>
            <person name="McEvoy S.L."/>
            <person name="Sezen U.U."/>
            <person name="Trouern-Trend A."/>
            <person name="McMahon S.M."/>
            <person name="Schaberg P.G."/>
            <person name="Yang J."/>
            <person name="Wegrzyn J.L."/>
            <person name="Swenson N.G."/>
        </authorList>
    </citation>
    <scope>NUCLEOTIDE SEQUENCE</scope>
    <source>
        <strain evidence="2">91603</strain>
    </source>
</reference>
<dbReference type="Proteomes" id="UP001064489">
    <property type="component" value="Chromosome 6"/>
</dbReference>
<sequence length="264" mass="29388">MTRCARCCLHKSIRIVNLVTNLFGVAIIIYSLWLQKKWSQGVAELSTTAYLPIPWFIYTCLGVGITVCLSTLFGHIIANCISNSALCIYIVTICSLVLLEVAAVVAIFFRMNWLSLITKYIDSHHSKFKSFVVFHLKMCQLIMIIVLVPQINVIALALILWGIGTQAQPRADSNSDLSSIIQSFLESPNMPMPEGSSQTCNNCGHLNVDDNRDVIRIEDHAHPAPHTGTSMVIINYVTRNRGSDLETKKKREISNENVVAIAIL</sequence>
<proteinExistence type="predicted"/>
<evidence type="ECO:0000313" key="3">
    <source>
        <dbReference type="Proteomes" id="UP001064489"/>
    </source>
</evidence>
<dbReference type="EMBL" id="JAJSOW010000004">
    <property type="protein sequence ID" value="KAI9190913.1"/>
    <property type="molecule type" value="Genomic_DNA"/>
</dbReference>
<name>A0AAD5J8A8_ACENE</name>
<evidence type="ECO:0000313" key="2">
    <source>
        <dbReference type="EMBL" id="KAI9190913.1"/>
    </source>
</evidence>
<feature type="transmembrane region" description="Helical" evidence="1">
    <location>
        <begin position="12"/>
        <end position="33"/>
    </location>
</feature>
<gene>
    <name evidence="2" type="ORF">LWI28_000734</name>
</gene>
<keyword evidence="1" id="KW-0472">Membrane</keyword>
<keyword evidence="1" id="KW-1133">Transmembrane helix</keyword>
<organism evidence="2 3">
    <name type="scientific">Acer negundo</name>
    <name type="common">Box elder</name>
    <dbReference type="NCBI Taxonomy" id="4023"/>
    <lineage>
        <taxon>Eukaryota</taxon>
        <taxon>Viridiplantae</taxon>
        <taxon>Streptophyta</taxon>
        <taxon>Embryophyta</taxon>
        <taxon>Tracheophyta</taxon>
        <taxon>Spermatophyta</taxon>
        <taxon>Magnoliopsida</taxon>
        <taxon>eudicotyledons</taxon>
        <taxon>Gunneridae</taxon>
        <taxon>Pentapetalae</taxon>
        <taxon>rosids</taxon>
        <taxon>malvids</taxon>
        <taxon>Sapindales</taxon>
        <taxon>Sapindaceae</taxon>
        <taxon>Hippocastanoideae</taxon>
        <taxon>Acereae</taxon>
        <taxon>Acer</taxon>
    </lineage>
</organism>
<accession>A0AAD5J8A8</accession>
<comment type="caution">
    <text evidence="2">The sequence shown here is derived from an EMBL/GenBank/DDBJ whole genome shotgun (WGS) entry which is preliminary data.</text>
</comment>
<keyword evidence="1" id="KW-0812">Transmembrane</keyword>
<protein>
    <recommendedName>
        <fullName evidence="4">Tetraspanin</fullName>
    </recommendedName>
</protein>
<feature type="transmembrane region" description="Helical" evidence="1">
    <location>
        <begin position="53"/>
        <end position="74"/>
    </location>
</feature>
<reference evidence="2" key="2">
    <citation type="submission" date="2023-02" db="EMBL/GenBank/DDBJ databases">
        <authorList>
            <person name="Swenson N.G."/>
            <person name="Wegrzyn J.L."/>
            <person name="Mcevoy S.L."/>
        </authorList>
    </citation>
    <scope>NUCLEOTIDE SEQUENCE</scope>
    <source>
        <strain evidence="2">91603</strain>
        <tissue evidence="2">Leaf</tissue>
    </source>
</reference>
<evidence type="ECO:0008006" key="4">
    <source>
        <dbReference type="Google" id="ProtNLM"/>
    </source>
</evidence>
<feature type="transmembrane region" description="Helical" evidence="1">
    <location>
        <begin position="86"/>
        <end position="109"/>
    </location>
</feature>
<dbReference type="AlphaFoldDB" id="A0AAD5J8A8"/>
<feature type="transmembrane region" description="Helical" evidence="1">
    <location>
        <begin position="141"/>
        <end position="163"/>
    </location>
</feature>
<evidence type="ECO:0000256" key="1">
    <source>
        <dbReference type="SAM" id="Phobius"/>
    </source>
</evidence>
<keyword evidence="3" id="KW-1185">Reference proteome</keyword>